<evidence type="ECO:0000256" key="6">
    <source>
        <dbReference type="SAM" id="MobiDB-lite"/>
    </source>
</evidence>
<accession>A0A078AKN2</accession>
<evidence type="ECO:0000313" key="10">
    <source>
        <dbReference type="EMBL" id="CDW82769.1"/>
    </source>
</evidence>
<evidence type="ECO:0000256" key="1">
    <source>
        <dbReference type="ARBA" id="ARBA00007447"/>
    </source>
</evidence>
<dbReference type="PROSITE" id="PS51767">
    <property type="entry name" value="PEPTIDASE_A1"/>
    <property type="match status" value="1"/>
</dbReference>
<sequence length="670" mass="77521">MKNTTKICLTLLAYVTLNLSSVQSQMQERWTVPEAQTQQRRRMWHMHLESAELYGNSTDLQYFYVNVYFGSQRHPQTLIADTGSGIAAIPCKNYCNHCGNHINEFFDIDGSQSKYIYNCKTDSGCDCHNGQYCKFSQAYGEGSSYHGFIAKDKVHFGEHHHPNEDAFEFTFGCVQDETNLFYTQKADGILGLTKSTYSHHMRPIFDVMKDNHLIEKRQFSLCLGKNGGYFQIGGYDGTRHLEEVQWIPLLQTSQYKVHITGISMNNHFIDGSAQYNVGFIDSGTTFSYFPHGLWSSFRVHFEWFCNLDNEHHCLGRMARDTNSEDREKICFVYDEKKFKEGPLDFFLSYPILNFRLKKSDRQDDYINFEWFPSEYLYRDKSNRYCIAGEVYNRGEVMMGGTMMRQHNFVFDVDTNQLGLARAQCNEDSNQVMNISSMIQKGQVYGLDPNHTESLVQVCQHRGANGVDPITYLTPVTQKIVKMTDSISVFEYLFMFFLFAALIIICCCCILQENNDEEQDKLENSDKNEFAMVPDHSVDLDETIDSESNNNPGNKQQNSKSDNKSSRSKSSQLEQNAQVQAQQQRQREQLNSSGNNSKKSKYQNKVVYKTDESGQISGIDVKRIEVNEQYLQQKKRRLRQKVLKSSRTNKKNYYVEFDKIDEASQEESAQE</sequence>
<keyword evidence="7" id="KW-1133">Transmembrane helix</keyword>
<keyword evidence="7" id="KW-0812">Transmembrane</keyword>
<dbReference type="EMBL" id="CCKQ01011225">
    <property type="protein sequence ID" value="CDW82769.1"/>
    <property type="molecule type" value="Genomic_DNA"/>
</dbReference>
<feature type="region of interest" description="Disordered" evidence="6">
    <location>
        <begin position="540"/>
        <end position="605"/>
    </location>
</feature>
<evidence type="ECO:0000256" key="5">
    <source>
        <dbReference type="PIRSR" id="PIRSR601461-1"/>
    </source>
</evidence>
<dbReference type="SUPFAM" id="SSF50630">
    <property type="entry name" value="Acid proteases"/>
    <property type="match status" value="1"/>
</dbReference>
<dbReference type="AlphaFoldDB" id="A0A078AKN2"/>
<dbReference type="Pfam" id="PF00026">
    <property type="entry name" value="Asp"/>
    <property type="match status" value="1"/>
</dbReference>
<keyword evidence="11" id="KW-1185">Reference proteome</keyword>
<dbReference type="GO" id="GO:0004190">
    <property type="term" value="F:aspartic-type endopeptidase activity"/>
    <property type="evidence" value="ECO:0007669"/>
    <property type="project" value="InterPro"/>
</dbReference>
<dbReference type="PANTHER" id="PTHR13683:SF375">
    <property type="entry name" value="PEPTIDASE A1 DOMAIN-CONTAINING PROTEIN"/>
    <property type="match status" value="1"/>
</dbReference>
<dbReference type="InterPro" id="IPR021109">
    <property type="entry name" value="Peptidase_aspartic_dom_sf"/>
</dbReference>
<feature type="transmembrane region" description="Helical" evidence="7">
    <location>
        <begin position="491"/>
        <end position="510"/>
    </location>
</feature>
<keyword evidence="4" id="KW-0378">Hydrolase</keyword>
<evidence type="ECO:0000313" key="11">
    <source>
        <dbReference type="Proteomes" id="UP000039865"/>
    </source>
</evidence>
<keyword evidence="7" id="KW-0472">Membrane</keyword>
<evidence type="ECO:0000256" key="4">
    <source>
        <dbReference type="ARBA" id="ARBA00022801"/>
    </source>
</evidence>
<dbReference type="InterPro" id="IPR001461">
    <property type="entry name" value="Aspartic_peptidase_A1"/>
</dbReference>
<evidence type="ECO:0000259" key="9">
    <source>
        <dbReference type="PROSITE" id="PS51767"/>
    </source>
</evidence>
<feature type="active site" evidence="5">
    <location>
        <position position="281"/>
    </location>
</feature>
<gene>
    <name evidence="10" type="primary">Contig2333.g2513</name>
    <name evidence="10" type="ORF">STYLEM_11804</name>
</gene>
<feature type="chain" id="PRO_5001729513" evidence="8">
    <location>
        <begin position="25"/>
        <end position="670"/>
    </location>
</feature>
<keyword evidence="3 8" id="KW-0732">Signal</keyword>
<dbReference type="InterPro" id="IPR033121">
    <property type="entry name" value="PEPTIDASE_A1"/>
</dbReference>
<feature type="active site" evidence="5">
    <location>
        <position position="81"/>
    </location>
</feature>
<evidence type="ECO:0000256" key="2">
    <source>
        <dbReference type="ARBA" id="ARBA00022670"/>
    </source>
</evidence>
<feature type="compositionally biased region" description="Low complexity" evidence="6">
    <location>
        <begin position="567"/>
        <end position="596"/>
    </location>
</feature>
<evidence type="ECO:0000256" key="3">
    <source>
        <dbReference type="ARBA" id="ARBA00022729"/>
    </source>
</evidence>
<feature type="signal peptide" evidence="8">
    <location>
        <begin position="1"/>
        <end position="24"/>
    </location>
</feature>
<dbReference type="GO" id="GO:0006508">
    <property type="term" value="P:proteolysis"/>
    <property type="evidence" value="ECO:0007669"/>
    <property type="project" value="UniProtKB-KW"/>
</dbReference>
<dbReference type="InParanoid" id="A0A078AKN2"/>
<feature type="domain" description="Peptidase A1" evidence="9">
    <location>
        <begin position="63"/>
        <end position="420"/>
    </location>
</feature>
<organism evidence="10 11">
    <name type="scientific">Stylonychia lemnae</name>
    <name type="common">Ciliate</name>
    <dbReference type="NCBI Taxonomy" id="5949"/>
    <lineage>
        <taxon>Eukaryota</taxon>
        <taxon>Sar</taxon>
        <taxon>Alveolata</taxon>
        <taxon>Ciliophora</taxon>
        <taxon>Intramacronucleata</taxon>
        <taxon>Spirotrichea</taxon>
        <taxon>Stichotrichia</taxon>
        <taxon>Sporadotrichida</taxon>
        <taxon>Oxytrichidae</taxon>
        <taxon>Stylonychinae</taxon>
        <taxon>Stylonychia</taxon>
    </lineage>
</organism>
<dbReference type="Gene3D" id="2.40.70.10">
    <property type="entry name" value="Acid Proteases"/>
    <property type="match status" value="2"/>
</dbReference>
<evidence type="ECO:0000256" key="7">
    <source>
        <dbReference type="SAM" id="Phobius"/>
    </source>
</evidence>
<dbReference type="OrthoDB" id="2747330at2759"/>
<comment type="similarity">
    <text evidence="1">Belongs to the peptidase A1 family.</text>
</comment>
<keyword evidence="2 10" id="KW-0645">Protease</keyword>
<reference evidence="10 11" key="1">
    <citation type="submission" date="2014-06" db="EMBL/GenBank/DDBJ databases">
        <authorList>
            <person name="Swart Estienne"/>
        </authorList>
    </citation>
    <scope>NUCLEOTIDE SEQUENCE [LARGE SCALE GENOMIC DNA]</scope>
    <source>
        <strain evidence="10 11">130c</strain>
    </source>
</reference>
<name>A0A078AKN2_STYLE</name>
<dbReference type="Proteomes" id="UP000039865">
    <property type="component" value="Unassembled WGS sequence"/>
</dbReference>
<dbReference type="PANTHER" id="PTHR13683">
    <property type="entry name" value="ASPARTYL PROTEASES"/>
    <property type="match status" value="1"/>
</dbReference>
<evidence type="ECO:0000256" key="8">
    <source>
        <dbReference type="SAM" id="SignalP"/>
    </source>
</evidence>
<protein>
    <submittedName>
        <fullName evidence="10">Aspartic protease pm5</fullName>
    </submittedName>
</protein>
<dbReference type="OMA" id="PVKECEN"/>
<proteinExistence type="inferred from homology"/>